<dbReference type="InterPro" id="IPR031825">
    <property type="entry name" value="RXLR"/>
</dbReference>
<evidence type="ECO:0000313" key="8">
    <source>
        <dbReference type="Proteomes" id="UP000602510"/>
    </source>
</evidence>
<dbReference type="Proteomes" id="UP000704712">
    <property type="component" value="Unassembled WGS sequence"/>
</dbReference>
<comment type="function">
    <text evidence="5">Effector that suppresses plant defense responses during pathogen infection.</text>
</comment>
<feature type="signal peptide" evidence="5">
    <location>
        <begin position="1"/>
        <end position="19"/>
    </location>
</feature>
<protein>
    <recommendedName>
        <fullName evidence="5">RxLR effector protein</fullName>
    </recommendedName>
</protein>
<organism evidence="6 8">
    <name type="scientific">Phytophthora infestans</name>
    <name type="common">Potato late blight agent</name>
    <name type="synonym">Botrytis infestans</name>
    <dbReference type="NCBI Taxonomy" id="4787"/>
    <lineage>
        <taxon>Eukaryota</taxon>
        <taxon>Sar</taxon>
        <taxon>Stramenopiles</taxon>
        <taxon>Oomycota</taxon>
        <taxon>Peronosporomycetes</taxon>
        <taxon>Peronosporales</taxon>
        <taxon>Peronosporaceae</taxon>
        <taxon>Phytophthora</taxon>
    </lineage>
</organism>
<evidence type="ECO:0000256" key="2">
    <source>
        <dbReference type="ARBA" id="ARBA00010400"/>
    </source>
</evidence>
<feature type="chain" id="PRO_5044948248" description="RxLR effector protein" evidence="5">
    <location>
        <begin position="20"/>
        <end position="127"/>
    </location>
</feature>
<keyword evidence="3 5" id="KW-0964">Secreted</keyword>
<reference evidence="6" key="1">
    <citation type="submission" date="2020-04" db="EMBL/GenBank/DDBJ databases">
        <title>Hybrid Assembly of Korean Phytophthora infestans isolates.</title>
        <authorList>
            <person name="Prokchorchik M."/>
            <person name="Lee Y."/>
            <person name="Seo J."/>
            <person name="Cho J.-H."/>
            <person name="Park Y.-E."/>
            <person name="Jang D.-C."/>
            <person name="Im J.-S."/>
            <person name="Choi J.-G."/>
            <person name="Park H.-J."/>
            <person name="Lee G.-B."/>
            <person name="Lee Y.-G."/>
            <person name="Hong S.-Y."/>
            <person name="Cho K."/>
            <person name="Sohn K.H."/>
        </authorList>
    </citation>
    <scope>NUCLEOTIDE SEQUENCE</scope>
    <source>
        <strain evidence="6">KR_1_A1</strain>
        <strain evidence="7">KR_2_A2</strain>
    </source>
</reference>
<dbReference type="OMA" id="IRTGMAN"/>
<comment type="similarity">
    <text evidence="2 5">Belongs to the RxLR effector family.</text>
</comment>
<evidence type="ECO:0000256" key="5">
    <source>
        <dbReference type="RuleBase" id="RU367124"/>
    </source>
</evidence>
<sequence>MIRNALLVLVFVLIGTISAATDADMTTDSGKQPSNINQLTLVSPEGKRLLRQGSVKEGGVHDATEERAFIVTPLKNSLYRILAAFGLKPQTLYVQLGIRTGMANALYNRLYHSYHRWYATYGPRVYG</sequence>
<dbReference type="AlphaFoldDB" id="A0A833SYL3"/>
<comment type="caution">
    <text evidence="6">The sequence shown here is derived from an EMBL/GenBank/DDBJ whole genome shotgun (WGS) entry which is preliminary data.</text>
</comment>
<evidence type="ECO:0000256" key="1">
    <source>
        <dbReference type="ARBA" id="ARBA00004613"/>
    </source>
</evidence>
<evidence type="ECO:0000313" key="7">
    <source>
        <dbReference type="EMBL" id="KAF4147514.1"/>
    </source>
</evidence>
<comment type="domain">
    <text evidence="5">The RxLR-dEER motif acts to carry the protein into the host cell cytoplasm through binding to cell surface phosphatidylinositol-3-phosphate.</text>
</comment>
<dbReference type="Proteomes" id="UP000602510">
    <property type="component" value="Unassembled WGS sequence"/>
</dbReference>
<keyword evidence="8" id="KW-1185">Reference proteome</keyword>
<dbReference type="EMBL" id="JAACNO010000455">
    <property type="protein sequence ID" value="KAF4147514.1"/>
    <property type="molecule type" value="Genomic_DNA"/>
</dbReference>
<proteinExistence type="inferred from homology"/>
<dbReference type="EMBL" id="WSZM01000394">
    <property type="protein sequence ID" value="KAF4033989.1"/>
    <property type="molecule type" value="Genomic_DNA"/>
</dbReference>
<comment type="subcellular location">
    <subcellularLocation>
        <location evidence="1 5">Secreted</location>
    </subcellularLocation>
</comment>
<gene>
    <name evidence="6" type="ORF">GN244_ATG14065</name>
    <name evidence="7" type="ORF">GN958_ATG03284</name>
</gene>
<evidence type="ECO:0000313" key="6">
    <source>
        <dbReference type="EMBL" id="KAF4033989.1"/>
    </source>
</evidence>
<keyword evidence="4 5" id="KW-0732">Signal</keyword>
<dbReference type="Pfam" id="PF16810">
    <property type="entry name" value="RXLR"/>
    <property type="match status" value="1"/>
</dbReference>
<accession>A0A833SYL3</accession>
<name>A0A833SYL3_PHYIN</name>
<evidence type="ECO:0000256" key="3">
    <source>
        <dbReference type="ARBA" id="ARBA00022525"/>
    </source>
</evidence>
<evidence type="ECO:0000256" key="4">
    <source>
        <dbReference type="ARBA" id="ARBA00022729"/>
    </source>
</evidence>